<evidence type="ECO:0000256" key="1">
    <source>
        <dbReference type="ARBA" id="ARBA00008769"/>
    </source>
</evidence>
<comment type="similarity">
    <text evidence="1 2">Belongs to the OprB family.</text>
</comment>
<protein>
    <submittedName>
        <fullName evidence="3">Carbohydrate-selective porin, OprB family protein</fullName>
    </submittedName>
</protein>
<dbReference type="GO" id="GO:0016020">
    <property type="term" value="C:membrane"/>
    <property type="evidence" value="ECO:0007669"/>
    <property type="project" value="InterPro"/>
</dbReference>
<evidence type="ECO:0000313" key="3">
    <source>
        <dbReference type="EMBL" id="ERT04506.1"/>
    </source>
</evidence>
<reference evidence="3 4" key="1">
    <citation type="journal article" date="2013" name="Front. Microbiol.">
        <title>Comparative genomic analyses of the cyanobacterium, Lyngbya aestuarii BL J, a powerful hydrogen producer.</title>
        <authorList>
            <person name="Kothari A."/>
            <person name="Vaughn M."/>
            <person name="Garcia-Pichel F."/>
        </authorList>
    </citation>
    <scope>NUCLEOTIDE SEQUENCE [LARGE SCALE GENOMIC DNA]</scope>
    <source>
        <strain evidence="3 4">BL J</strain>
    </source>
</reference>
<comment type="caution">
    <text evidence="3">The sequence shown here is derived from an EMBL/GenBank/DDBJ whole genome shotgun (WGS) entry which is preliminary data.</text>
</comment>
<dbReference type="InterPro" id="IPR038673">
    <property type="entry name" value="OprB_sf"/>
</dbReference>
<evidence type="ECO:0000256" key="2">
    <source>
        <dbReference type="RuleBase" id="RU363072"/>
    </source>
</evidence>
<evidence type="ECO:0000313" key="4">
    <source>
        <dbReference type="Proteomes" id="UP000017127"/>
    </source>
</evidence>
<dbReference type="EMBL" id="AUZM01000094">
    <property type="protein sequence ID" value="ERT04506.1"/>
    <property type="molecule type" value="Genomic_DNA"/>
</dbReference>
<dbReference type="OrthoDB" id="439066at2"/>
<dbReference type="Gene3D" id="2.40.160.180">
    <property type="entry name" value="Carbohydrate-selective porin OprB"/>
    <property type="match status" value="1"/>
</dbReference>
<sequence length="75" mass="8639">GDLGGIIVGMQPKVVYHTLDRLEEEKTGIHIEALYRFQLNEYISLIPAVFIITDPEHTDENDTIVVTTFRTTFRF</sequence>
<dbReference type="Pfam" id="PF04966">
    <property type="entry name" value="OprB"/>
    <property type="match status" value="1"/>
</dbReference>
<proteinExistence type="inferred from homology"/>
<name>U7QCR7_9CYAN</name>
<gene>
    <name evidence="3" type="ORF">M595_5565</name>
</gene>
<feature type="non-terminal residue" evidence="3">
    <location>
        <position position="1"/>
    </location>
</feature>
<dbReference type="AlphaFoldDB" id="U7QCR7"/>
<organism evidence="3 4">
    <name type="scientific">Lyngbya aestuarii BL J</name>
    <dbReference type="NCBI Taxonomy" id="1348334"/>
    <lineage>
        <taxon>Bacteria</taxon>
        <taxon>Bacillati</taxon>
        <taxon>Cyanobacteriota</taxon>
        <taxon>Cyanophyceae</taxon>
        <taxon>Oscillatoriophycideae</taxon>
        <taxon>Oscillatoriales</taxon>
        <taxon>Microcoleaceae</taxon>
        <taxon>Lyngbya</taxon>
    </lineage>
</organism>
<dbReference type="GO" id="GO:0008643">
    <property type="term" value="P:carbohydrate transport"/>
    <property type="evidence" value="ECO:0007669"/>
    <property type="project" value="InterPro"/>
</dbReference>
<keyword evidence="4" id="KW-1185">Reference proteome</keyword>
<accession>U7QCR7</accession>
<dbReference type="InterPro" id="IPR007049">
    <property type="entry name" value="Carb-sel_porin_OprB"/>
</dbReference>
<dbReference type="Proteomes" id="UP000017127">
    <property type="component" value="Unassembled WGS sequence"/>
</dbReference>
<dbReference type="GO" id="GO:0015288">
    <property type="term" value="F:porin activity"/>
    <property type="evidence" value="ECO:0007669"/>
    <property type="project" value="InterPro"/>
</dbReference>
<dbReference type="RefSeq" id="WP_023069247.1">
    <property type="nucleotide sequence ID" value="NZ_AUZM01000094.1"/>
</dbReference>